<sequence length="1177" mass="122396">MNFKFKIKLMRYLKITIYTFILAITLLLVGYAQAAISPHINFMGKVTNIDGTELADGVYNMTFSLFTAPTGGSAIWSEELTADNRFSAVITHVTETNAGIIYTYSSASASTTLSIGQYLFNASTSENALIIDYGLGSSTVTVASSSAVWSVGEGINNRPFVEGGVINENLGSVTDLTGVDFNQTLYLEVNFNGETMEPRKLLASVPYAFEASRIDGKTGDQFAGLPDDETVTGEWSFNNIVRISTSSASTALTITQNGSGDIIEFKKGAVSYFTVFNDGRIRFGSSTAGYTFPASRTGSTAGYVLKINAAGNMYWDADFAGSGGGSGLWASSSDGSFIYQADTGDIVVIGNNSTSTSEIGYQFEVTGGAWLEQVAISDQNELKFYDADSSHYVSLRASSTIASSFILTLPVDAGLVGQALITDGSGKLSWGSPSGFTYVNPGTAGQIAYYQEDGSALFATSSIFLSPDGKFGIGTTTSLSLLTVGGTSGSQFLVNNSGQVVGGTWQGDILGVAFGGTGTTTATWTGLPFITAGVWSSTSSLSQIYGGTGFSSYSSGDIIYAGNNSNLARLPIDVNGKILTIVNGLPAWTSTSSLGMDISEISGILGVNQGGTGQNFTGATGFIYLDNGTAVASSVIAVSFTDLVANSPINLFGNTLSLDTSGNWSGTFDNQEGSYYLNAVNLTNFNIPFSTALSGTTTNALGEGSLHLYWTDERFDSRLSATTSLPNITSLGSLNTVGTITVGTWHGDILGVAYGGTGTSTFEANSILFAPSENTISEILAGTNGSVLKMVGGVPTWDNDLTVGGESNLWATSSDNLLIHPSTPSYVVVIGASGTSTIGYDLEVAGNVLVGGDLTAQGLSLTNALGVAYGGTGTTTFRSKSLLFASSDNVIGQILPGTNGYALVMSGGQPTWSSTTPGIAHDILSTQHADTDATSTRIRGDLLAVGDTGNWTRLALGVNGYILQSNGTDAVWATTTNITSLGTINFGTWNASIIDIAYGGTGAGTVAGARANLGLSDIYKFGINATGTSGYVWQSDGDGRGQWVATSSLGISTGGTKSRFVGTTSDSYYPDFATSTYTGYRAANAICIDEYGSDAHFCRTYDLIVSIELSDISSWGGAAWVAEGPPGYTANSNDCQGWTASSSAMLGAYWEFQSTGGGMGWLISCLTQMPIACCAWQ</sequence>
<dbReference type="Proteomes" id="UP000177579">
    <property type="component" value="Unassembled WGS sequence"/>
</dbReference>
<evidence type="ECO:0000313" key="1">
    <source>
        <dbReference type="EMBL" id="OGF41579.1"/>
    </source>
</evidence>
<dbReference type="EMBL" id="MFGO01000008">
    <property type="protein sequence ID" value="OGF41579.1"/>
    <property type="molecule type" value="Genomic_DNA"/>
</dbReference>
<dbReference type="AlphaFoldDB" id="A0A1F5TRW8"/>
<name>A0A1F5TRW8_9BACT</name>
<accession>A0A1F5TRW8</accession>
<gene>
    <name evidence="1" type="ORF">A2531_02735</name>
</gene>
<protein>
    <submittedName>
        <fullName evidence="1">Uncharacterized protein</fullName>
    </submittedName>
</protein>
<evidence type="ECO:0000313" key="2">
    <source>
        <dbReference type="Proteomes" id="UP000177579"/>
    </source>
</evidence>
<comment type="caution">
    <text evidence="1">The sequence shown here is derived from an EMBL/GenBank/DDBJ whole genome shotgun (WGS) entry which is preliminary data.</text>
</comment>
<proteinExistence type="predicted"/>
<reference evidence="1 2" key="1">
    <citation type="journal article" date="2016" name="Nat. Commun.">
        <title>Thousands of microbial genomes shed light on interconnected biogeochemical processes in an aquifer system.</title>
        <authorList>
            <person name="Anantharaman K."/>
            <person name="Brown C.T."/>
            <person name="Hug L.A."/>
            <person name="Sharon I."/>
            <person name="Castelle C.J."/>
            <person name="Probst A.J."/>
            <person name="Thomas B.C."/>
            <person name="Singh A."/>
            <person name="Wilkins M.J."/>
            <person name="Karaoz U."/>
            <person name="Brodie E.L."/>
            <person name="Williams K.H."/>
            <person name="Hubbard S.S."/>
            <person name="Banfield J.F."/>
        </authorList>
    </citation>
    <scope>NUCLEOTIDE SEQUENCE [LARGE SCALE GENOMIC DNA]</scope>
</reference>
<organism evidence="1 2">
    <name type="scientific">Candidatus Falkowbacteria bacterium RIFOXYD2_FULL_34_120</name>
    <dbReference type="NCBI Taxonomy" id="1798007"/>
    <lineage>
        <taxon>Bacteria</taxon>
        <taxon>Candidatus Falkowiibacteriota</taxon>
    </lineage>
</organism>